<feature type="transmembrane region" description="Helical" evidence="1">
    <location>
        <begin position="22"/>
        <end position="41"/>
    </location>
</feature>
<dbReference type="AlphaFoldDB" id="A0A8M1KMR2"/>
<feature type="transmembrane region" description="Helical" evidence="1">
    <location>
        <begin position="53"/>
        <end position="77"/>
    </location>
</feature>
<proteinExistence type="predicted"/>
<feature type="transmembrane region" description="Helical" evidence="1">
    <location>
        <begin position="120"/>
        <end position="139"/>
    </location>
</feature>
<keyword evidence="2" id="KW-1185">Reference proteome</keyword>
<protein>
    <submittedName>
        <fullName evidence="3">Uncharacterized protein LOC116220720</fullName>
    </submittedName>
</protein>
<feature type="transmembrane region" description="Helical" evidence="1">
    <location>
        <begin position="89"/>
        <end position="108"/>
    </location>
</feature>
<evidence type="ECO:0000256" key="1">
    <source>
        <dbReference type="SAM" id="Phobius"/>
    </source>
</evidence>
<reference evidence="3" key="1">
    <citation type="submission" date="2025-08" db="UniProtKB">
        <authorList>
            <consortium name="RefSeq"/>
        </authorList>
    </citation>
    <scope>IDENTIFICATION</scope>
</reference>
<keyword evidence="1" id="KW-0472">Membrane</keyword>
<keyword evidence="1" id="KW-1133">Transmembrane helix</keyword>
<name>A0A8M1KMR2_CLUHA</name>
<evidence type="ECO:0000313" key="2">
    <source>
        <dbReference type="Proteomes" id="UP000515152"/>
    </source>
</evidence>
<keyword evidence="1" id="KW-0812">Transmembrane</keyword>
<dbReference type="RefSeq" id="XP_042563880.1">
    <property type="nucleotide sequence ID" value="XM_042707946.1"/>
</dbReference>
<dbReference type="GeneID" id="116220720"/>
<dbReference type="KEGG" id="char:116220720"/>
<feature type="transmembrane region" description="Helical" evidence="1">
    <location>
        <begin position="159"/>
        <end position="178"/>
    </location>
</feature>
<accession>A0A8M1KMR2</accession>
<evidence type="ECO:0000313" key="3">
    <source>
        <dbReference type="RefSeq" id="XP_042563880.1"/>
    </source>
</evidence>
<organism evidence="2 3">
    <name type="scientific">Clupea harengus</name>
    <name type="common">Atlantic herring</name>
    <dbReference type="NCBI Taxonomy" id="7950"/>
    <lineage>
        <taxon>Eukaryota</taxon>
        <taxon>Metazoa</taxon>
        <taxon>Chordata</taxon>
        <taxon>Craniata</taxon>
        <taxon>Vertebrata</taxon>
        <taxon>Euteleostomi</taxon>
        <taxon>Actinopterygii</taxon>
        <taxon>Neopterygii</taxon>
        <taxon>Teleostei</taxon>
        <taxon>Clupei</taxon>
        <taxon>Clupeiformes</taxon>
        <taxon>Clupeoidei</taxon>
        <taxon>Clupeidae</taxon>
        <taxon>Clupea</taxon>
    </lineage>
</organism>
<gene>
    <name evidence="3" type="primary">LOC116220720</name>
</gene>
<sequence>MEISHLCQMLFIYIKTSSVNPVVRLVLCLYFLIQPLSLILIRKLRKRLRHGNVCWTATMAILVPVYIISSLYCMSQVQGAVEKIFPTERAGIVVVTTLLRILSALSLLEHPSNIQEMPHLIVYGFGAAVPCVVNAMALMGELIFKARHGKRSMMSDLRLVILPFECFFVSGWFFLLLYNYWACSRGRGGACSEIQNGGHVQQDIPAAEEMDTLSPC</sequence>
<dbReference type="OrthoDB" id="8957753at2759"/>
<dbReference type="Proteomes" id="UP000515152">
    <property type="component" value="Chromosome 6"/>
</dbReference>